<proteinExistence type="predicted"/>
<reference evidence="2" key="1">
    <citation type="journal article" date="2016" name="Sci. Rep.">
        <title>Molecular characterization of firefly nuptial gifts: a multi-omics approach sheds light on postcopulatory sexual selection.</title>
        <authorList>
            <person name="Al-Wathiqui N."/>
            <person name="Fallon T.R."/>
            <person name="South A."/>
            <person name="Weng J.K."/>
            <person name="Lewis S.M."/>
        </authorList>
    </citation>
    <scope>NUCLEOTIDE SEQUENCE</scope>
</reference>
<dbReference type="AlphaFoldDB" id="A0A1Y1N8H8"/>
<evidence type="ECO:0000313" key="2">
    <source>
        <dbReference type="EMBL" id="JAV94244.1"/>
    </source>
</evidence>
<feature type="compositionally biased region" description="Low complexity" evidence="1">
    <location>
        <begin position="102"/>
        <end position="123"/>
    </location>
</feature>
<accession>A0A1Y1N8H8</accession>
<feature type="region of interest" description="Disordered" evidence="1">
    <location>
        <begin position="86"/>
        <end position="132"/>
    </location>
</feature>
<evidence type="ECO:0000256" key="1">
    <source>
        <dbReference type="SAM" id="MobiDB-lite"/>
    </source>
</evidence>
<organism evidence="2">
    <name type="scientific">Photinus pyralis</name>
    <name type="common">Common eastern firefly</name>
    <name type="synonym">Lampyris pyralis</name>
    <dbReference type="NCBI Taxonomy" id="7054"/>
    <lineage>
        <taxon>Eukaryota</taxon>
        <taxon>Metazoa</taxon>
        <taxon>Ecdysozoa</taxon>
        <taxon>Arthropoda</taxon>
        <taxon>Hexapoda</taxon>
        <taxon>Insecta</taxon>
        <taxon>Pterygota</taxon>
        <taxon>Neoptera</taxon>
        <taxon>Endopterygota</taxon>
        <taxon>Coleoptera</taxon>
        <taxon>Polyphaga</taxon>
        <taxon>Elateriformia</taxon>
        <taxon>Elateroidea</taxon>
        <taxon>Lampyridae</taxon>
        <taxon>Lampyrinae</taxon>
        <taxon>Photinus</taxon>
    </lineage>
</organism>
<sequence length="451" mass="52221">MDYTDMCFEYDTSERFKITRKQGPEVDCELWLTDDFALFVDDDEELDGLGFTEFVQEPSCDEVVVQALFNNNLRVHSYDERLMPALQSEDTPLRLTGGMDGPTTSTRSPRSTTPCTDQSTTTDGAPPPIPETDDIVAVFREDDDDGQRIVFPASVREIEMPVFGLRPERIRHLREEVERLTHESINLCRHIGYRYVGWISVCEQQLVRYTVQMRKVFRSPEKRIIAELYLKSLWLKEWLRRLNLRKEVLDSQLGPTINPIAREMTPQPDNRQHRRYLNERTYLTRHSYRGSKTFSQLLVLLFGTDSVDIANAKLELLATSDEACMRYSRTQIYTSFLKLCSAAALTMTELLSYSLTVLPSLRGLKSQKICLCGRLDTQMSGWKIHECRFERWLIDLGLATRRGPTLSVKDEVNWEQVLKDNDPSTLSIKFDYLDFTPTRVYTDPDANKEFA</sequence>
<protein>
    <submittedName>
        <fullName evidence="2">Uncharacterized protein</fullName>
    </submittedName>
</protein>
<dbReference type="EMBL" id="GEZM01009889">
    <property type="protein sequence ID" value="JAV94244.1"/>
    <property type="molecule type" value="Transcribed_RNA"/>
</dbReference>
<name>A0A1Y1N8H8_PHOPY</name>